<dbReference type="SUPFAM" id="SSF54909">
    <property type="entry name" value="Dimeric alpha+beta barrel"/>
    <property type="match status" value="1"/>
</dbReference>
<name>A0A285X1K3_9FLAO</name>
<evidence type="ECO:0000259" key="2">
    <source>
        <dbReference type="Pfam" id="PF03795"/>
    </source>
</evidence>
<comment type="similarity">
    <text evidence="1">Belongs to the YciI family.</text>
</comment>
<protein>
    <submittedName>
        <fullName evidence="3">Uncharacterized conserved protein YciI, contains a putative active-site phosphohistidine</fullName>
    </submittedName>
</protein>
<sequence length="173" mass="19128">MAKSNKMKSIILISAVAVLVSCKGDPDVRGIQSPEEVQVRQPDTVPPSIEERAEDLKDRGYQTFVYEDDGEKHLMQQYFLVLLKSGKNRSQDSATAAELQKQHMAHLNRMASEGYMSLAGPMGNDGEIRGIAVYNTPTLEVADSLAKMDPMVKAGRLEVEIHPWWAAKGGKLE</sequence>
<evidence type="ECO:0000256" key="1">
    <source>
        <dbReference type="ARBA" id="ARBA00007689"/>
    </source>
</evidence>
<reference evidence="4" key="1">
    <citation type="submission" date="2017-09" db="EMBL/GenBank/DDBJ databases">
        <authorList>
            <person name="Varghese N."/>
            <person name="Submissions S."/>
        </authorList>
    </citation>
    <scope>NUCLEOTIDE SEQUENCE [LARGE SCALE GENOMIC DNA]</scope>
    <source>
        <strain evidence="4">CGMCC 1.12641</strain>
    </source>
</reference>
<dbReference type="PROSITE" id="PS51257">
    <property type="entry name" value="PROKAR_LIPOPROTEIN"/>
    <property type="match status" value="1"/>
</dbReference>
<dbReference type="AlphaFoldDB" id="A0A285X1K3"/>
<accession>A0A285X1K3</accession>
<dbReference type="EMBL" id="OCMF01000001">
    <property type="protein sequence ID" value="SOC79217.1"/>
    <property type="molecule type" value="Genomic_DNA"/>
</dbReference>
<keyword evidence="4" id="KW-1185">Reference proteome</keyword>
<dbReference type="Proteomes" id="UP000219193">
    <property type="component" value="Unassembled WGS sequence"/>
</dbReference>
<dbReference type="InterPro" id="IPR005545">
    <property type="entry name" value="YCII"/>
</dbReference>
<dbReference type="InterPro" id="IPR011008">
    <property type="entry name" value="Dimeric_a/b-barrel"/>
</dbReference>
<proteinExistence type="inferred from homology"/>
<gene>
    <name evidence="3" type="ORF">SAMN06296241_0737</name>
</gene>
<evidence type="ECO:0000313" key="3">
    <source>
        <dbReference type="EMBL" id="SOC79217.1"/>
    </source>
</evidence>
<evidence type="ECO:0000313" key="4">
    <source>
        <dbReference type="Proteomes" id="UP000219193"/>
    </source>
</evidence>
<dbReference type="Pfam" id="PF03795">
    <property type="entry name" value="YCII"/>
    <property type="match status" value="1"/>
</dbReference>
<feature type="domain" description="YCII-related" evidence="2">
    <location>
        <begin position="87"/>
        <end position="164"/>
    </location>
</feature>
<organism evidence="3 4">
    <name type="scientific">Salinimicrobium sediminis</name>
    <dbReference type="NCBI Taxonomy" id="1343891"/>
    <lineage>
        <taxon>Bacteria</taxon>
        <taxon>Pseudomonadati</taxon>
        <taxon>Bacteroidota</taxon>
        <taxon>Flavobacteriia</taxon>
        <taxon>Flavobacteriales</taxon>
        <taxon>Flavobacteriaceae</taxon>
        <taxon>Salinimicrobium</taxon>
    </lineage>
</organism>
<dbReference type="Gene3D" id="3.30.70.1060">
    <property type="entry name" value="Dimeric alpha+beta barrel"/>
    <property type="match status" value="1"/>
</dbReference>